<dbReference type="SUPFAM" id="SSF53850">
    <property type="entry name" value="Periplasmic binding protein-like II"/>
    <property type="match status" value="1"/>
</dbReference>
<dbReference type="Proteomes" id="UP001570071">
    <property type="component" value="Unassembled WGS sequence"/>
</dbReference>
<evidence type="ECO:0000256" key="1">
    <source>
        <dbReference type="ARBA" id="ARBA00004418"/>
    </source>
</evidence>
<accession>A0ABV4MR18</accession>
<comment type="subcellular location">
    <subcellularLocation>
        <location evidence="1">Periplasm</location>
    </subcellularLocation>
</comment>
<name>A0ABV4MR18_9VIBR</name>
<dbReference type="PANTHER" id="PTHR30024">
    <property type="entry name" value="ALIPHATIC SULFONATES-BINDING PROTEIN-RELATED"/>
    <property type="match status" value="1"/>
</dbReference>
<dbReference type="InterPro" id="IPR015168">
    <property type="entry name" value="SsuA/THI5"/>
</dbReference>
<keyword evidence="3 4" id="KW-0732">Signal</keyword>
<dbReference type="Gene3D" id="3.40.190.10">
    <property type="entry name" value="Periplasmic binding protein-like II"/>
    <property type="match status" value="2"/>
</dbReference>
<dbReference type="NCBIfam" id="TIGR03427">
    <property type="entry name" value="ABC_peri_uca"/>
    <property type="match status" value="1"/>
</dbReference>
<evidence type="ECO:0000256" key="3">
    <source>
        <dbReference type="ARBA" id="ARBA00022729"/>
    </source>
</evidence>
<organism evidence="6 7">
    <name type="scientific">Vibrio pomeroyi</name>
    <dbReference type="NCBI Taxonomy" id="198832"/>
    <lineage>
        <taxon>Bacteria</taxon>
        <taxon>Pseudomonadati</taxon>
        <taxon>Pseudomonadota</taxon>
        <taxon>Gammaproteobacteria</taxon>
        <taxon>Vibrionales</taxon>
        <taxon>Vibrionaceae</taxon>
        <taxon>Vibrio</taxon>
    </lineage>
</organism>
<comment type="caution">
    <text evidence="6">The sequence shown here is derived from an EMBL/GenBank/DDBJ whole genome shotgun (WGS) entry which is preliminary data.</text>
</comment>
<feature type="domain" description="SsuA/THI5-like" evidence="5">
    <location>
        <begin position="59"/>
        <end position="191"/>
    </location>
</feature>
<feature type="chain" id="PRO_5046672200" evidence="4">
    <location>
        <begin position="26"/>
        <end position="350"/>
    </location>
</feature>
<dbReference type="EMBL" id="JBFSSG010000001">
    <property type="protein sequence ID" value="MEZ8719583.1"/>
    <property type="molecule type" value="Genomic_DNA"/>
</dbReference>
<protein>
    <submittedName>
        <fullName evidence="6">Urea ABC transporter substrate-binding protein</fullName>
    </submittedName>
</protein>
<dbReference type="RefSeq" id="WP_269337603.1">
    <property type="nucleotide sequence ID" value="NZ_JBFSSG010000001.1"/>
</dbReference>
<evidence type="ECO:0000259" key="5">
    <source>
        <dbReference type="Pfam" id="PF09084"/>
    </source>
</evidence>
<dbReference type="Pfam" id="PF09084">
    <property type="entry name" value="NMT1"/>
    <property type="match status" value="1"/>
</dbReference>
<evidence type="ECO:0000313" key="7">
    <source>
        <dbReference type="Proteomes" id="UP001570071"/>
    </source>
</evidence>
<reference evidence="6 7" key="1">
    <citation type="journal article" date="2024" name="ISME J.">
        <title>Tailless and filamentous prophages are predominant in marine Vibrio.</title>
        <authorList>
            <person name="Steensen K."/>
            <person name="Seneca J."/>
            <person name="Bartlau N."/>
            <person name="Yu X.A."/>
            <person name="Hussain F.A."/>
            <person name="Polz M.F."/>
        </authorList>
    </citation>
    <scope>NUCLEOTIDE SEQUENCE [LARGE SCALE GENOMIC DNA]</scope>
    <source>
        <strain evidence="6 7">10N.239.312.F12</strain>
    </source>
</reference>
<comment type="similarity">
    <text evidence="2">Belongs to the bacterial solute-binding protein SsuA/TauA family.</text>
</comment>
<gene>
    <name evidence="6" type="ORF">AB6D66_00795</name>
</gene>
<sequence length="350" mass="38665">MKKFKKLILSSVIIASSLTAFSANAKATYDVCWSHYTGWEPYYLLEQTGILQKWEDKYDIDINVTMINDYIESLNLYTTGQFDACTMTNMDALTIPAVGGIDSTAIIMGDYSNGNDGVVIKNGSSIADLKGREVNLVELSVSHYLLTRALQKEGMSERDLTVVNTSDADIASLFVSNPDAAAVTWNPPLQILRNAKGANLVFDSSEVPEEIMDMLVVRSDVDEKFKKAMTGAWYELMSKLNTRGKESSDLIATMASNSGSTVAEFKAQLKTTHMYYSAQEAAEVFKSDRVVKTMDYVRNFSFDHGLFGMGASNPDFVGIEFPAGKTLGNKDNIKLRFDPSYMEMAAKGEL</sequence>
<evidence type="ECO:0000256" key="2">
    <source>
        <dbReference type="ARBA" id="ARBA00010742"/>
    </source>
</evidence>
<proteinExistence type="inferred from homology"/>
<evidence type="ECO:0000256" key="4">
    <source>
        <dbReference type="SAM" id="SignalP"/>
    </source>
</evidence>
<feature type="signal peptide" evidence="4">
    <location>
        <begin position="1"/>
        <end position="25"/>
    </location>
</feature>
<dbReference type="PANTHER" id="PTHR30024:SF47">
    <property type="entry name" value="TAURINE-BINDING PERIPLASMIC PROTEIN"/>
    <property type="match status" value="1"/>
</dbReference>
<dbReference type="InterPro" id="IPR017793">
    <property type="entry name" value="ABC_transptr_urea-assoc_sub-bd"/>
</dbReference>
<evidence type="ECO:0000313" key="6">
    <source>
        <dbReference type="EMBL" id="MEZ8719583.1"/>
    </source>
</evidence>
<keyword evidence="7" id="KW-1185">Reference proteome</keyword>